<sequence>MARKSKEKKFGYQKTAGWIPLDASSNFEILESRLTLSFKNGNFCNFIFHFFFYIVRLQHDLDTRSKMTSIPRSLSKNPNLRILRFFLDYIVD</sequence>
<reference evidence="1 2" key="1">
    <citation type="submission" date="2017-11" db="EMBL/GenBank/DDBJ databases">
        <title>The genome of Rhizophagus clarus HR1 reveals common genetic basis of auxotrophy among arbuscular mycorrhizal fungi.</title>
        <authorList>
            <person name="Kobayashi Y."/>
        </authorList>
    </citation>
    <scope>NUCLEOTIDE SEQUENCE [LARGE SCALE GENOMIC DNA]</scope>
    <source>
        <strain evidence="1 2">HR1</strain>
    </source>
</reference>
<organism evidence="1 2">
    <name type="scientific">Rhizophagus clarus</name>
    <dbReference type="NCBI Taxonomy" id="94130"/>
    <lineage>
        <taxon>Eukaryota</taxon>
        <taxon>Fungi</taxon>
        <taxon>Fungi incertae sedis</taxon>
        <taxon>Mucoromycota</taxon>
        <taxon>Glomeromycotina</taxon>
        <taxon>Glomeromycetes</taxon>
        <taxon>Glomerales</taxon>
        <taxon>Glomeraceae</taxon>
        <taxon>Rhizophagus</taxon>
    </lineage>
</organism>
<protein>
    <submittedName>
        <fullName evidence="1">Uncharacterized protein</fullName>
    </submittedName>
</protein>
<dbReference type="AlphaFoldDB" id="A0A2Z6S5K5"/>
<dbReference type="Proteomes" id="UP000247702">
    <property type="component" value="Unassembled WGS sequence"/>
</dbReference>
<accession>A0A2Z6S5K5</accession>
<evidence type="ECO:0000313" key="2">
    <source>
        <dbReference type="Proteomes" id="UP000247702"/>
    </source>
</evidence>
<keyword evidence="2" id="KW-1185">Reference proteome</keyword>
<dbReference type="EMBL" id="BEXD01003946">
    <property type="protein sequence ID" value="GBC04420.1"/>
    <property type="molecule type" value="Genomic_DNA"/>
</dbReference>
<proteinExistence type="predicted"/>
<gene>
    <name evidence="1" type="ORF">RclHR1_05680005</name>
</gene>
<name>A0A2Z6S5K5_9GLOM</name>
<comment type="caution">
    <text evidence="1">The sequence shown here is derived from an EMBL/GenBank/DDBJ whole genome shotgun (WGS) entry which is preliminary data.</text>
</comment>
<evidence type="ECO:0000313" key="1">
    <source>
        <dbReference type="EMBL" id="GBC04420.1"/>
    </source>
</evidence>